<reference evidence="2" key="1">
    <citation type="journal article" date="2020" name="mSystems">
        <title>Genome- and Community-Level Interaction Insights into Carbon Utilization and Element Cycling Functions of Hydrothermarchaeota in Hydrothermal Sediment.</title>
        <authorList>
            <person name="Zhou Z."/>
            <person name="Liu Y."/>
            <person name="Xu W."/>
            <person name="Pan J."/>
            <person name="Luo Z.H."/>
            <person name="Li M."/>
        </authorList>
    </citation>
    <scope>NUCLEOTIDE SEQUENCE [LARGE SCALE GENOMIC DNA]</scope>
    <source>
        <strain evidence="2">SpSt-1074</strain>
    </source>
</reference>
<name>A0A7J3VTL3_CALS0</name>
<accession>A0A7J3VTL3</accession>
<keyword evidence="1" id="KW-0472">Membrane</keyword>
<evidence type="ECO:0000256" key="1">
    <source>
        <dbReference type="SAM" id="Phobius"/>
    </source>
</evidence>
<keyword evidence="1" id="KW-0812">Transmembrane</keyword>
<dbReference type="AlphaFoldDB" id="A0A7J3VTL3"/>
<evidence type="ECO:0000313" key="2">
    <source>
        <dbReference type="EMBL" id="HHM44435.1"/>
    </source>
</evidence>
<keyword evidence="1" id="KW-1133">Transmembrane helix</keyword>
<sequence length="205" mass="22751">MRSSLSVLSITSVMLAVVLMSSGNALTELRFTLVDVFGSSRYRVLLEFPREVFVDEELRLGFTLYLDDLPSLKHYTGYLSLTFTVISEDGRTLARTSINNRAEAYKVDYMFPGYRWGPYTLALKPDYSRLSSGGKMSLYITLEAEEYVEDPLGVPIIPTRPTPSTTQAAVIIVSHRPPIVEVGVAGLAAAVAAVVVFYVLRRKKT</sequence>
<protein>
    <submittedName>
        <fullName evidence="2">Uncharacterized protein</fullName>
    </submittedName>
</protein>
<organism evidence="2">
    <name type="scientific">Caldiarchaeum subterraneum</name>
    <dbReference type="NCBI Taxonomy" id="311458"/>
    <lineage>
        <taxon>Archaea</taxon>
        <taxon>Nitrososphaerota</taxon>
        <taxon>Candidatus Caldarchaeales</taxon>
        <taxon>Candidatus Caldarchaeaceae</taxon>
        <taxon>Candidatus Caldarchaeum</taxon>
    </lineage>
</organism>
<dbReference type="EMBL" id="DRXH01000135">
    <property type="protein sequence ID" value="HHM44435.1"/>
    <property type="molecule type" value="Genomic_DNA"/>
</dbReference>
<proteinExistence type="predicted"/>
<feature type="transmembrane region" description="Helical" evidence="1">
    <location>
        <begin position="182"/>
        <end position="200"/>
    </location>
</feature>
<comment type="caution">
    <text evidence="2">The sequence shown here is derived from an EMBL/GenBank/DDBJ whole genome shotgun (WGS) entry which is preliminary data.</text>
</comment>
<gene>
    <name evidence="2" type="ORF">ENM31_03970</name>
</gene>